<accession>A0A8E2E5Q9</accession>
<keyword evidence="2" id="KW-1185">Reference proteome</keyword>
<dbReference type="OrthoDB" id="4158087at2759"/>
<evidence type="ECO:0000313" key="1">
    <source>
        <dbReference type="EMBL" id="OCK77896.1"/>
    </source>
</evidence>
<evidence type="ECO:0000313" key="2">
    <source>
        <dbReference type="Proteomes" id="UP000250266"/>
    </source>
</evidence>
<proteinExistence type="predicted"/>
<dbReference type="PANTHER" id="PTHR37540:SF5">
    <property type="entry name" value="TRANSCRIPTION FACTOR DOMAIN-CONTAINING PROTEIN"/>
    <property type="match status" value="1"/>
</dbReference>
<protein>
    <submittedName>
        <fullName evidence="1">Uncharacterized protein</fullName>
    </submittedName>
</protein>
<dbReference type="AlphaFoldDB" id="A0A8E2E5Q9"/>
<dbReference type="PANTHER" id="PTHR37540">
    <property type="entry name" value="TRANSCRIPTION FACTOR (ACR-2), PUTATIVE-RELATED-RELATED"/>
    <property type="match status" value="1"/>
</dbReference>
<reference evidence="1 2" key="1">
    <citation type="journal article" date="2016" name="Nat. Commun.">
        <title>Ectomycorrhizal ecology is imprinted in the genome of the dominant symbiotic fungus Cenococcum geophilum.</title>
        <authorList>
            <consortium name="DOE Joint Genome Institute"/>
            <person name="Peter M."/>
            <person name="Kohler A."/>
            <person name="Ohm R.A."/>
            <person name="Kuo A."/>
            <person name="Krutzmann J."/>
            <person name="Morin E."/>
            <person name="Arend M."/>
            <person name="Barry K.W."/>
            <person name="Binder M."/>
            <person name="Choi C."/>
            <person name="Clum A."/>
            <person name="Copeland A."/>
            <person name="Grisel N."/>
            <person name="Haridas S."/>
            <person name="Kipfer T."/>
            <person name="LaButti K."/>
            <person name="Lindquist E."/>
            <person name="Lipzen A."/>
            <person name="Maire R."/>
            <person name="Meier B."/>
            <person name="Mihaltcheva S."/>
            <person name="Molinier V."/>
            <person name="Murat C."/>
            <person name="Poggeler S."/>
            <person name="Quandt C.A."/>
            <person name="Sperisen C."/>
            <person name="Tritt A."/>
            <person name="Tisserant E."/>
            <person name="Crous P.W."/>
            <person name="Henrissat B."/>
            <person name="Nehls U."/>
            <person name="Egli S."/>
            <person name="Spatafora J.W."/>
            <person name="Grigoriev I.V."/>
            <person name="Martin F.M."/>
        </authorList>
    </citation>
    <scope>NUCLEOTIDE SEQUENCE [LARGE SCALE GENOMIC DNA]</scope>
    <source>
        <strain evidence="1 2">CBS 459.81</strain>
    </source>
</reference>
<name>A0A8E2E5Q9_9PEZI</name>
<sequence length="433" mass="49168">MRGKNRKKRPLRPPSWINGDQVNDRVSIEKKQTLSIPAKVGGEFSFTAFSAEIGPDMLETIWRLKQTMSPLEFSLGSDQTKPLWFEPIWNDAACLHFTVFISKVYLDFVHGQKEISKTALARFVKALAILQKRLASSDDELSISDSTILAVVGLTMAATALGDFETALKHLNGLHKMVILRGGMSAFKGNRQLQTKIFRADLGVALGTGCKTLFFSDGVLWDSYFAPRRRIPISGAQDSDPDPDPQMFAPNLGCFLDSLDMRLRLVWDDLSEFVRAANIVTQCKLSIDSELYQELMVSIHYRLVNLRFDSGNVNETIRLALLAFASTFFLQWRGIKTRYEYLARHLKSTLSLLRLKTRAMPAQLTLWLYIIGAVSVFDEHEQVWFQHALTEVLRAMRLKSWNKVRLSLKSVLWVNVLQDPLAKQIVENKLPET</sequence>
<organism evidence="1 2">
    <name type="scientific">Lepidopterella palustris CBS 459.81</name>
    <dbReference type="NCBI Taxonomy" id="1314670"/>
    <lineage>
        <taxon>Eukaryota</taxon>
        <taxon>Fungi</taxon>
        <taxon>Dikarya</taxon>
        <taxon>Ascomycota</taxon>
        <taxon>Pezizomycotina</taxon>
        <taxon>Dothideomycetes</taxon>
        <taxon>Pleosporomycetidae</taxon>
        <taxon>Mytilinidiales</taxon>
        <taxon>Argynnaceae</taxon>
        <taxon>Lepidopterella</taxon>
    </lineage>
</organism>
<dbReference type="EMBL" id="KV745093">
    <property type="protein sequence ID" value="OCK77896.1"/>
    <property type="molecule type" value="Genomic_DNA"/>
</dbReference>
<gene>
    <name evidence="1" type="ORF">K432DRAFT_357774</name>
</gene>
<dbReference type="Proteomes" id="UP000250266">
    <property type="component" value="Unassembled WGS sequence"/>
</dbReference>